<comment type="caution">
    <text evidence="1">The sequence shown here is derived from an EMBL/GenBank/DDBJ whole genome shotgun (WGS) entry which is preliminary data.</text>
</comment>
<evidence type="ECO:0000313" key="1">
    <source>
        <dbReference type="EMBL" id="KAH7858952.1"/>
    </source>
</evidence>
<reference evidence="1 2" key="1">
    <citation type="journal article" date="2021" name="Hortic Res">
        <title>High-quality reference genome and annotation aids understanding of berry development for evergreen blueberry (Vaccinium darrowii).</title>
        <authorList>
            <person name="Yu J."/>
            <person name="Hulse-Kemp A.M."/>
            <person name="Babiker E."/>
            <person name="Staton M."/>
        </authorList>
    </citation>
    <scope>NUCLEOTIDE SEQUENCE [LARGE SCALE GENOMIC DNA]</scope>
    <source>
        <strain evidence="2">cv. NJ 8807/NJ 8810</strain>
        <tissue evidence="1">Young leaf</tissue>
    </source>
</reference>
<keyword evidence="2" id="KW-1185">Reference proteome</keyword>
<evidence type="ECO:0000313" key="2">
    <source>
        <dbReference type="Proteomes" id="UP000828048"/>
    </source>
</evidence>
<accession>A0ACB7Z0F4</accession>
<sequence length="328" mass="36882">MYPSYNNGNYSYPLDQTLPYTQEEDHHPTPNPPPSSLFYNFPSPCIPYEDGILLHQHLHDLLLQHPGPQVAEASDPPEMTDSVNNNTQCQSANESVVPRKKSSKKDRHSKIETAQGPRDRRMRLSLEVAPQFFGLQDMLGFDKASKTVGWLLGKSKNAIKELKRGVSNSPLSTKSASSNSEGEEASGVEESPDRQVIKRSGSTKGKGLVSVAKEKKVNRTVRKSAFDALAKESREKARARARERTREKRSSRVQLNEPNLPNSQEINQEVNTLGSWNAFEHSNEEPSSSFNVFNCDQHYSTGIPQENQFADYQGYGKPWETYNNINPF</sequence>
<dbReference type="EMBL" id="CM037153">
    <property type="protein sequence ID" value="KAH7858952.1"/>
    <property type="molecule type" value="Genomic_DNA"/>
</dbReference>
<gene>
    <name evidence="1" type="ORF">Vadar_029733</name>
</gene>
<dbReference type="Proteomes" id="UP000828048">
    <property type="component" value="Chromosome 3"/>
</dbReference>
<organism evidence="1 2">
    <name type="scientific">Vaccinium darrowii</name>
    <dbReference type="NCBI Taxonomy" id="229202"/>
    <lineage>
        <taxon>Eukaryota</taxon>
        <taxon>Viridiplantae</taxon>
        <taxon>Streptophyta</taxon>
        <taxon>Embryophyta</taxon>
        <taxon>Tracheophyta</taxon>
        <taxon>Spermatophyta</taxon>
        <taxon>Magnoliopsida</taxon>
        <taxon>eudicotyledons</taxon>
        <taxon>Gunneridae</taxon>
        <taxon>Pentapetalae</taxon>
        <taxon>asterids</taxon>
        <taxon>Ericales</taxon>
        <taxon>Ericaceae</taxon>
        <taxon>Vaccinioideae</taxon>
        <taxon>Vaccinieae</taxon>
        <taxon>Vaccinium</taxon>
    </lineage>
</organism>
<protein>
    <submittedName>
        <fullName evidence="1">Uncharacterized protein</fullName>
    </submittedName>
</protein>
<name>A0ACB7Z0F4_9ERIC</name>
<proteinExistence type="predicted"/>